<feature type="domain" description="RhoBD" evidence="28">
    <location>
        <begin position="919"/>
        <end position="987"/>
    </location>
</feature>
<dbReference type="PROSITE" id="PS51859">
    <property type="entry name" value="RHO_BD"/>
    <property type="match status" value="1"/>
</dbReference>
<dbReference type="GO" id="GO:0005856">
    <property type="term" value="C:cytoskeleton"/>
    <property type="evidence" value="ECO:0007669"/>
    <property type="project" value="UniProtKB-SubCell"/>
</dbReference>
<dbReference type="CDD" id="cd00637">
    <property type="entry name" value="7tm_classA_rhodopsin-like"/>
    <property type="match status" value="1"/>
</dbReference>
<dbReference type="Gene3D" id="1.20.1070.10">
    <property type="entry name" value="Rhodopsin 7-helix transmembrane proteins"/>
    <property type="match status" value="1"/>
</dbReference>
<dbReference type="GO" id="GO:0031267">
    <property type="term" value="F:small GTPase binding"/>
    <property type="evidence" value="ECO:0007669"/>
    <property type="project" value="InterPro"/>
</dbReference>
<dbReference type="SUPFAM" id="SSF57889">
    <property type="entry name" value="Cysteine-rich domain"/>
    <property type="match status" value="1"/>
</dbReference>
<evidence type="ECO:0000259" key="24">
    <source>
        <dbReference type="PROSITE" id="PS50011"/>
    </source>
</evidence>
<dbReference type="GO" id="GO:0004930">
    <property type="term" value="F:G protein-coupled receptor activity"/>
    <property type="evidence" value="ECO:0007669"/>
    <property type="project" value="InterPro"/>
</dbReference>
<keyword evidence="17 23" id="KW-1133">Transmembrane helix</keyword>
<evidence type="ECO:0000256" key="9">
    <source>
        <dbReference type="ARBA" id="ARBA00022692"/>
    </source>
</evidence>
<dbReference type="Gene3D" id="1.20.5.340">
    <property type="match status" value="1"/>
</dbReference>
<dbReference type="GO" id="GO:0016020">
    <property type="term" value="C:membrane"/>
    <property type="evidence" value="ECO:0007669"/>
    <property type="project" value="UniProtKB-SubCell"/>
</dbReference>
<evidence type="ECO:0000256" key="22">
    <source>
        <dbReference type="SAM" id="Coils"/>
    </source>
</evidence>
<dbReference type="Gene3D" id="1.20.5.730">
    <property type="entry name" value="Single helix bin"/>
    <property type="match status" value="1"/>
</dbReference>
<dbReference type="Pfam" id="PF00130">
    <property type="entry name" value="C1_1"/>
    <property type="match status" value="1"/>
</dbReference>
<evidence type="ECO:0000256" key="2">
    <source>
        <dbReference type="ARBA" id="ARBA00004245"/>
    </source>
</evidence>
<dbReference type="SMART" id="SM00109">
    <property type="entry name" value="C1"/>
    <property type="match status" value="1"/>
</dbReference>
<evidence type="ECO:0000256" key="1">
    <source>
        <dbReference type="ARBA" id="ARBA00001946"/>
    </source>
</evidence>
<dbReference type="OrthoDB" id="3638488at2759"/>
<evidence type="ECO:0000256" key="11">
    <source>
        <dbReference type="ARBA" id="ARBA00022741"/>
    </source>
</evidence>
<dbReference type="CDD" id="cd20813">
    <property type="entry name" value="C1_ROCK"/>
    <property type="match status" value="1"/>
</dbReference>
<evidence type="ECO:0000256" key="13">
    <source>
        <dbReference type="ARBA" id="ARBA00022777"/>
    </source>
</evidence>
<feature type="domain" description="Protein kinase" evidence="24">
    <location>
        <begin position="80"/>
        <end position="330"/>
    </location>
</feature>
<feature type="domain" description="Phorbol-ester/DAG-type" evidence="25">
    <location>
        <begin position="1134"/>
        <end position="1189"/>
    </location>
</feature>
<dbReference type="InterPro" id="IPR050839">
    <property type="entry name" value="Rho-assoc_Ser/Thr_Kinase"/>
</dbReference>
<sequence length="1604" mass="185448">MNGFKEVEPSFEDCLLMLSKKLVDSSSTVNIDSLLDAFTALVGDCDFHSSQRNKNIETFLKRYGSSVDEINKMRMRASHFTLIKVIGRGAFGEVQLVRHKRTNKIKRADSAFFWEERDIMAYADPMWIVKLHYAFQDLKYLYMVMEYMPGGDLVNLMANYDVPEKWAKFYTAEVVLGLDAIHSMGYIHRDVKPDNMLISASGHVKLADFGTCVKMDSDGLVRCSTAVGTPDYISPEVLRSQGSEGVYGRECDWWSVGVFIYEMLVGETPFYATSLVATYSKIMNHQSTLTFPDDVSISDAAKDIICKFLSNRNVRLGRQGVAEIKSHTFFVNDEWDWNTIQNTRPPVVPDLTGDDDTRNFDNIEKEGLPQESFQLPRAFAGNQLPFIGFTYSREFSPMACLAVSQQTLADAKSDLQRLSMQNEQYASELGLVQETKKLADACLQQVNADSSSIELDCLKLEKELAAVRLELKETSRKLEQELENRKQLEVMLINVRSEYDNLQNAERKTKSEHAIDMDRQISELNERIRLQCDSEEKLRTLFNELQESYNNQDLALRELRIKYDVLTSHCDEAQENLKSVQAQLDAERAQSTQQSQLLLSTKERNDALQIKLDYLREKYTKLTDENQTLTEKKHNLEKEYSITELELKNLRDKYEQEMQNYQNSLNSSSQIGNEQCKSESTFVSELEKKLRDEETLRHSLQQQLNDVERQRKVLSLDCDHFSDQIQQLGMEGENLKSKIQELTGQLEVEADKRIRLQGELGTAMSTITTLKNREANLEREISILKQECSQLEFFSNELRKCKSISQSQLRDVEDQLETHQCLYSLYKNQTKELKELVSTRDEELNSVKSNLTRQVEAVQLQLEMDHKARRLAEDSLSDREKEKAMLEIELKRLSNRHKQEIISKDAIIDQFKEKERAYLQTIEELRKAHDNLNVNLENVNQELSRKTSMSTSTDEQIQQLKKMYEKEQQLKKSAIDKLTEVMQKKSTQNKKGYRADELKRKDKEFKKLQQDVQQEKRKYDEMVAMYQKEMSDLQATLYEEGQAKERLLIELECKEEELELLQQKLHMLLSETCSVDSASLAEVVDFNNGNFTMYDMSLMRMCDLPKKKKYHVFFKLFMLAKGRAVLPDVMSHKGHDFIAISFHSPTSCDICSKQLWNVLKPPPALECKRCHVKIHKDHLEKHDRDVAPCRVNYDPMLARDLLLMVSSADQCKVWVNRIRKCMENFRKGGDFLKTARSSGSSVHKEKYWMQRCGKKIYKFYTILVDGDKVLWRKISIRCVSSEMNIKMFNSSSVEVVSHANPFIAELTIGISIVLILLAVTATCTSSLVLFIFIKEEKLRTRYFLTMAAMALNDLLTGLCYSCIQSWKLIRDMSVNSDVLSADPDCCSRTAFVSFCNNNALMSAVVLTVDRAVAITYPLSYRHMSLLKFHVPLFVIAYTYSFSLSLVIGIQGHKKPIPFNRCGPELCWNSWEIVHSVQNFNMSIAGGILMINLFVILFSRYNTIKYQKRNLIQLFYIKYHEQMRVMRTLSSVILIVIITQIIGRVLRRLSFLQTTEIYFTLLYKSFSLLTVLNAVLNFFICILTSTEFRLSLKELFIHSNIVSPF</sequence>
<evidence type="ECO:0000256" key="20">
    <source>
        <dbReference type="ARBA" id="ARBA00023212"/>
    </source>
</evidence>
<evidence type="ECO:0000313" key="29">
    <source>
        <dbReference type="EMBL" id="KRZ58161.1"/>
    </source>
</evidence>
<dbReference type="PANTHER" id="PTHR22988:SF73">
    <property type="entry name" value="RHO-ASSOCIATED PROTEIN KINASE"/>
    <property type="match status" value="1"/>
</dbReference>
<evidence type="ECO:0000256" key="3">
    <source>
        <dbReference type="ARBA" id="ARBA00004370"/>
    </source>
</evidence>
<evidence type="ECO:0000256" key="17">
    <source>
        <dbReference type="ARBA" id="ARBA00022989"/>
    </source>
</evidence>
<dbReference type="GO" id="GO:0000281">
    <property type="term" value="P:mitotic cytokinesis"/>
    <property type="evidence" value="ECO:0007669"/>
    <property type="project" value="TreeGrafter"/>
</dbReference>
<evidence type="ECO:0000256" key="15">
    <source>
        <dbReference type="ARBA" id="ARBA00022840"/>
    </source>
</evidence>
<dbReference type="SMART" id="SM01381">
    <property type="entry name" value="7TM_GPCR_Srsx"/>
    <property type="match status" value="1"/>
</dbReference>
<evidence type="ECO:0000256" key="19">
    <source>
        <dbReference type="ARBA" id="ARBA00023136"/>
    </source>
</evidence>
<proteinExistence type="inferred from homology"/>
<feature type="coiled-coil region" evidence="22">
    <location>
        <begin position="457"/>
        <end position="512"/>
    </location>
</feature>
<dbReference type="InterPro" id="IPR008271">
    <property type="entry name" value="Ser/Thr_kinase_AS"/>
</dbReference>
<keyword evidence="14" id="KW-0862">Zinc</keyword>
<dbReference type="GO" id="GO:0031032">
    <property type="term" value="P:actomyosin structure organization"/>
    <property type="evidence" value="ECO:0007669"/>
    <property type="project" value="TreeGrafter"/>
</dbReference>
<feature type="domain" description="G-protein coupled receptors family 1 profile" evidence="26">
    <location>
        <begin position="1324"/>
        <end position="1580"/>
    </location>
</feature>
<evidence type="ECO:0000256" key="10">
    <source>
        <dbReference type="ARBA" id="ARBA00022723"/>
    </source>
</evidence>
<feature type="transmembrane region" description="Helical" evidence="23">
    <location>
        <begin position="1483"/>
        <end position="1503"/>
    </location>
</feature>
<dbReference type="EC" id="2.7.11.1" evidence="5"/>
<dbReference type="GO" id="GO:0048598">
    <property type="term" value="P:embryonic morphogenesis"/>
    <property type="evidence" value="ECO:0007669"/>
    <property type="project" value="TreeGrafter"/>
</dbReference>
<feature type="coiled-coil region" evidence="22">
    <location>
        <begin position="542"/>
        <end position="829"/>
    </location>
</feature>
<dbReference type="PROSITE" id="PS50081">
    <property type="entry name" value="ZF_DAG_PE_2"/>
    <property type="match status" value="1"/>
</dbReference>
<comment type="similarity">
    <text evidence="4">Belongs to the protein kinase superfamily. AGC Ser/Thr protein kinase family.</text>
</comment>
<dbReference type="GO" id="GO:0008270">
    <property type="term" value="F:zinc ion binding"/>
    <property type="evidence" value="ECO:0007669"/>
    <property type="project" value="UniProtKB-KW"/>
</dbReference>
<keyword evidence="30" id="KW-1185">Reference proteome</keyword>
<gene>
    <name evidence="29" type="ORF">T02_8229</name>
</gene>
<dbReference type="Proteomes" id="UP000054721">
    <property type="component" value="Unassembled WGS sequence"/>
</dbReference>
<accession>A0A0V1LF44</accession>
<dbReference type="Pfam" id="PF00069">
    <property type="entry name" value="Pkinase"/>
    <property type="match status" value="1"/>
</dbReference>
<feature type="coiled-coil region" evidence="22">
    <location>
        <begin position="876"/>
        <end position="1071"/>
    </location>
</feature>
<comment type="caution">
    <text evidence="29">The sequence shown here is derived from an EMBL/GenBank/DDBJ whole genome shotgun (WGS) entry which is preliminary data.</text>
</comment>
<protein>
    <recommendedName>
        <fullName evidence="5">non-specific serine/threonine protein kinase</fullName>
        <ecNumber evidence="5">2.7.11.1</ecNumber>
    </recommendedName>
</protein>
<keyword evidence="16" id="KW-0460">Magnesium</keyword>
<dbReference type="FunFam" id="1.10.510.10:FF:000047">
    <property type="entry name" value="Rho-associated protein kinase 1"/>
    <property type="match status" value="1"/>
</dbReference>
<dbReference type="InterPro" id="IPR015008">
    <property type="entry name" value="ROCK_Rho-bd_dom"/>
</dbReference>
<feature type="transmembrane region" description="Helical" evidence="23">
    <location>
        <begin position="1308"/>
        <end position="1333"/>
    </location>
</feature>
<evidence type="ECO:0000256" key="4">
    <source>
        <dbReference type="ARBA" id="ARBA00009903"/>
    </source>
</evidence>
<evidence type="ECO:0000256" key="5">
    <source>
        <dbReference type="ARBA" id="ARBA00012513"/>
    </source>
</evidence>
<keyword evidence="20" id="KW-0206">Cytoskeleton</keyword>
<feature type="transmembrane region" description="Helical" evidence="23">
    <location>
        <begin position="1524"/>
        <end position="1545"/>
    </location>
</feature>
<dbReference type="GO" id="GO:0005524">
    <property type="term" value="F:ATP binding"/>
    <property type="evidence" value="ECO:0007669"/>
    <property type="project" value="UniProtKB-KW"/>
</dbReference>
<keyword evidence="13 29" id="KW-0418">Kinase</keyword>
<keyword evidence="12" id="KW-0863">Zinc-finger</keyword>
<dbReference type="GO" id="GO:0030866">
    <property type="term" value="P:cortical actin cytoskeleton organization"/>
    <property type="evidence" value="ECO:0007669"/>
    <property type="project" value="TreeGrafter"/>
</dbReference>
<dbReference type="SUPFAM" id="SSF56112">
    <property type="entry name" value="Protein kinase-like (PK-like)"/>
    <property type="match status" value="1"/>
</dbReference>
<feature type="transmembrane region" description="Helical" evidence="23">
    <location>
        <begin position="1430"/>
        <end position="1449"/>
    </location>
</feature>
<feature type="domain" description="AGC-kinase C-terminal" evidence="27">
    <location>
        <begin position="333"/>
        <end position="401"/>
    </location>
</feature>
<reference evidence="29 30" key="1">
    <citation type="submission" date="2015-05" db="EMBL/GenBank/DDBJ databases">
        <title>Evolution of Trichinella species and genotypes.</title>
        <authorList>
            <person name="Korhonen P.K."/>
            <person name="Edoardo P."/>
            <person name="Giuseppe L.R."/>
            <person name="Gasser R.B."/>
        </authorList>
    </citation>
    <scope>NUCLEOTIDE SEQUENCE [LARGE SCALE GENOMIC DNA]</scope>
    <source>
        <strain evidence="29">ISS10</strain>
    </source>
</reference>
<organism evidence="29 30">
    <name type="scientific">Trichinella nativa</name>
    <dbReference type="NCBI Taxonomy" id="6335"/>
    <lineage>
        <taxon>Eukaryota</taxon>
        <taxon>Metazoa</taxon>
        <taxon>Ecdysozoa</taxon>
        <taxon>Nematoda</taxon>
        <taxon>Enoplea</taxon>
        <taxon>Dorylaimia</taxon>
        <taxon>Trichinellida</taxon>
        <taxon>Trichinellidae</taxon>
        <taxon>Trichinella</taxon>
    </lineage>
</organism>
<dbReference type="STRING" id="6335.A0A0V1LF44"/>
<dbReference type="InterPro" id="IPR000961">
    <property type="entry name" value="AGC-kinase_C"/>
</dbReference>
<evidence type="ECO:0000259" key="26">
    <source>
        <dbReference type="PROSITE" id="PS50262"/>
    </source>
</evidence>
<keyword evidence="15" id="KW-0067">ATP-binding</keyword>
<comment type="subcellular location">
    <subcellularLocation>
        <location evidence="2">Cytoplasm</location>
        <location evidence="2">Cytoskeleton</location>
    </subcellularLocation>
    <subcellularLocation>
        <location evidence="3">Membrane</location>
    </subcellularLocation>
</comment>
<evidence type="ECO:0000256" key="7">
    <source>
        <dbReference type="ARBA" id="ARBA00022527"/>
    </source>
</evidence>
<dbReference type="PROSITE" id="PS50262">
    <property type="entry name" value="G_PROTEIN_RECEP_F1_2"/>
    <property type="match status" value="1"/>
</dbReference>
<dbReference type="SMART" id="SM00220">
    <property type="entry name" value="S_TKc"/>
    <property type="match status" value="1"/>
</dbReference>
<dbReference type="PROSITE" id="PS50011">
    <property type="entry name" value="PROTEIN_KINASE_DOM"/>
    <property type="match status" value="1"/>
</dbReference>
<dbReference type="Gene3D" id="3.30.60.20">
    <property type="match status" value="1"/>
</dbReference>
<dbReference type="InterPro" id="IPR046349">
    <property type="entry name" value="C1-like_sf"/>
</dbReference>
<dbReference type="GO" id="GO:0072518">
    <property type="term" value="F:Rho-dependent protein serine/threonine kinase activity"/>
    <property type="evidence" value="ECO:0007669"/>
    <property type="project" value="TreeGrafter"/>
</dbReference>
<evidence type="ECO:0000256" key="6">
    <source>
        <dbReference type="ARBA" id="ARBA00022490"/>
    </source>
</evidence>
<comment type="cofactor">
    <cofactor evidence="1">
        <name>Mg(2+)</name>
        <dbReference type="ChEBI" id="CHEBI:18420"/>
    </cofactor>
</comment>
<dbReference type="Gene3D" id="1.10.510.10">
    <property type="entry name" value="Transferase(Phosphotransferase) domain 1"/>
    <property type="match status" value="1"/>
</dbReference>
<keyword evidence="11" id="KW-0547">Nucleotide-binding</keyword>
<name>A0A0V1LF44_9BILA</name>
<dbReference type="SMART" id="SM00133">
    <property type="entry name" value="S_TK_X"/>
    <property type="match status" value="1"/>
</dbReference>
<keyword evidence="19 23" id="KW-0472">Membrane</keyword>
<feature type="coiled-coil region" evidence="22">
    <location>
        <begin position="401"/>
        <end position="428"/>
    </location>
</feature>
<dbReference type="InterPro" id="IPR002219">
    <property type="entry name" value="PKC_DAG/PE"/>
</dbReference>
<keyword evidence="8" id="KW-0808">Transferase</keyword>
<dbReference type="InterPro" id="IPR000276">
    <property type="entry name" value="GPCR_Rhodpsn"/>
</dbReference>
<dbReference type="InterPro" id="IPR011009">
    <property type="entry name" value="Kinase-like_dom_sf"/>
</dbReference>
<evidence type="ECO:0000259" key="25">
    <source>
        <dbReference type="PROSITE" id="PS50081"/>
    </source>
</evidence>
<dbReference type="PROSITE" id="PS51285">
    <property type="entry name" value="AGC_KINASE_CTER"/>
    <property type="match status" value="1"/>
</dbReference>
<dbReference type="EMBL" id="JYDW01000062">
    <property type="protein sequence ID" value="KRZ58161.1"/>
    <property type="molecule type" value="Genomic_DNA"/>
</dbReference>
<dbReference type="GO" id="GO:0007266">
    <property type="term" value="P:Rho protein signal transduction"/>
    <property type="evidence" value="ECO:0007669"/>
    <property type="project" value="UniProtKB-UniRule"/>
</dbReference>
<keyword evidence="6" id="KW-0963">Cytoplasm</keyword>
<feature type="transmembrane region" description="Helical" evidence="23">
    <location>
        <begin position="1565"/>
        <end position="1584"/>
    </location>
</feature>
<keyword evidence="7" id="KW-0723">Serine/threonine-protein kinase</keyword>
<evidence type="ECO:0000256" key="23">
    <source>
        <dbReference type="SAM" id="Phobius"/>
    </source>
</evidence>
<evidence type="ECO:0000259" key="28">
    <source>
        <dbReference type="PROSITE" id="PS51859"/>
    </source>
</evidence>
<dbReference type="GO" id="GO:0005737">
    <property type="term" value="C:cytoplasm"/>
    <property type="evidence" value="ECO:0007669"/>
    <property type="project" value="TreeGrafter"/>
</dbReference>
<evidence type="ECO:0000256" key="8">
    <source>
        <dbReference type="ARBA" id="ARBA00022679"/>
    </source>
</evidence>
<keyword evidence="18 21" id="KW-0175">Coiled coil</keyword>
<dbReference type="Pfam" id="PF00001">
    <property type="entry name" value="7tm_1"/>
    <property type="match status" value="1"/>
</dbReference>
<dbReference type="Gene3D" id="3.30.200.20">
    <property type="entry name" value="Phosphorylase Kinase, domain 1"/>
    <property type="match status" value="1"/>
</dbReference>
<evidence type="ECO:0000256" key="16">
    <source>
        <dbReference type="ARBA" id="ARBA00022842"/>
    </source>
</evidence>
<keyword evidence="10" id="KW-0479">Metal-binding</keyword>
<dbReference type="FunFam" id="3.30.200.20:FF:001568">
    <property type="entry name" value="Uncharacterized protein"/>
    <property type="match status" value="1"/>
</dbReference>
<dbReference type="SUPFAM" id="SSF81321">
    <property type="entry name" value="Family A G protein-coupled receptor-like"/>
    <property type="match status" value="1"/>
</dbReference>
<evidence type="ECO:0000256" key="21">
    <source>
        <dbReference type="PROSITE-ProRule" id="PRU01206"/>
    </source>
</evidence>
<dbReference type="PANTHER" id="PTHR22988">
    <property type="entry name" value="MYOTONIC DYSTROPHY S/T KINASE-RELATED"/>
    <property type="match status" value="1"/>
</dbReference>
<dbReference type="InterPro" id="IPR000719">
    <property type="entry name" value="Prot_kinase_dom"/>
</dbReference>
<evidence type="ECO:0000259" key="27">
    <source>
        <dbReference type="PROSITE" id="PS51285"/>
    </source>
</evidence>
<keyword evidence="9 23" id="KW-0812">Transmembrane</keyword>
<dbReference type="InterPro" id="IPR017452">
    <property type="entry name" value="GPCR_Rhodpsn_7TM"/>
</dbReference>
<evidence type="ECO:0000256" key="14">
    <source>
        <dbReference type="ARBA" id="ARBA00022833"/>
    </source>
</evidence>
<evidence type="ECO:0000256" key="12">
    <source>
        <dbReference type="ARBA" id="ARBA00022771"/>
    </source>
</evidence>
<evidence type="ECO:0000313" key="30">
    <source>
        <dbReference type="Proteomes" id="UP000054721"/>
    </source>
</evidence>
<dbReference type="GO" id="GO:1901888">
    <property type="term" value="P:regulation of cell junction assembly"/>
    <property type="evidence" value="ECO:0007669"/>
    <property type="project" value="TreeGrafter"/>
</dbReference>
<dbReference type="PROSITE" id="PS00108">
    <property type="entry name" value="PROTEIN_KINASE_ST"/>
    <property type="match status" value="1"/>
</dbReference>
<evidence type="ECO:0000256" key="18">
    <source>
        <dbReference type="ARBA" id="ARBA00023054"/>
    </source>
</evidence>